<dbReference type="SUPFAM" id="SSF69304">
    <property type="entry name" value="Tricorn protease N-terminal domain"/>
    <property type="match status" value="1"/>
</dbReference>
<evidence type="ECO:0000313" key="2">
    <source>
        <dbReference type="EMBL" id="KAF2072920.1"/>
    </source>
</evidence>
<gene>
    <name evidence="2" type="ORF">CYY_005777</name>
</gene>
<feature type="signal peptide" evidence="1">
    <location>
        <begin position="1"/>
        <end position="21"/>
    </location>
</feature>
<dbReference type="AlphaFoldDB" id="A0A8J4PTQ4"/>
<reference evidence="2" key="1">
    <citation type="submission" date="2020-01" db="EMBL/GenBank/DDBJ databases">
        <title>Development of genomics and gene disruption for Polysphondylium violaceum indicates a role for the polyketide synthase stlB in stalk morphogenesis.</title>
        <authorList>
            <person name="Narita B."/>
            <person name="Kawabe Y."/>
            <person name="Kin K."/>
            <person name="Saito T."/>
            <person name="Gibbs R."/>
            <person name="Kuspa A."/>
            <person name="Muzny D."/>
            <person name="Queller D."/>
            <person name="Richards S."/>
            <person name="Strassman J."/>
            <person name="Sucgang R."/>
            <person name="Worley K."/>
            <person name="Schaap P."/>
        </authorList>
    </citation>
    <scope>NUCLEOTIDE SEQUENCE</scope>
    <source>
        <strain evidence="2">QSvi11</strain>
    </source>
</reference>
<comment type="caution">
    <text evidence="2">The sequence shown here is derived from an EMBL/GenBank/DDBJ whole genome shotgun (WGS) entry which is preliminary data.</text>
</comment>
<name>A0A8J4PTQ4_9MYCE</name>
<feature type="chain" id="PRO_5035319275" evidence="1">
    <location>
        <begin position="22"/>
        <end position="329"/>
    </location>
</feature>
<accession>A0A8J4PTQ4</accession>
<organism evidence="2 3">
    <name type="scientific">Polysphondylium violaceum</name>
    <dbReference type="NCBI Taxonomy" id="133409"/>
    <lineage>
        <taxon>Eukaryota</taxon>
        <taxon>Amoebozoa</taxon>
        <taxon>Evosea</taxon>
        <taxon>Eumycetozoa</taxon>
        <taxon>Dictyostelia</taxon>
        <taxon>Dictyosteliales</taxon>
        <taxon>Dictyosteliaceae</taxon>
        <taxon>Polysphondylium</taxon>
    </lineage>
</organism>
<evidence type="ECO:0000313" key="3">
    <source>
        <dbReference type="Proteomes" id="UP000695562"/>
    </source>
</evidence>
<keyword evidence="3" id="KW-1185">Reference proteome</keyword>
<evidence type="ECO:0000256" key="1">
    <source>
        <dbReference type="SAM" id="SignalP"/>
    </source>
</evidence>
<dbReference type="EMBL" id="AJWJ01000239">
    <property type="protein sequence ID" value="KAF2072920.1"/>
    <property type="molecule type" value="Genomic_DNA"/>
</dbReference>
<sequence>MKYLFISILIICLCSTSLVYCQSSSSSSSSSDAIDGVHYLVGLTSNGTKHIGLEYNFTSEYSRASVLPLKSKILGVLQCMSNSLTFVHIDTSGNFVKSSLDYTHFNVTDLATIYIGADNYQVSSQYFGYDISTDTGFLPVIANNGALFVWRLNFQQLSTTLVPFSNIIKKGTNIFPPVGAYDPSSGRYYLLYSSNNVYNLGIYNFNTGSTSSNTVFNLDSSFPAQLLVIESKVYALINKGSDIYLYQIDPVKNIAKEVIYFDNSQTSISKYNGVQYAVNGNRILLLTNFDKAANTITYVVFDPATGLLDQFIGNDQVGAYDAVFQVCVN</sequence>
<protein>
    <submittedName>
        <fullName evidence="2">Uncharacterized protein</fullName>
    </submittedName>
</protein>
<dbReference type="Proteomes" id="UP000695562">
    <property type="component" value="Unassembled WGS sequence"/>
</dbReference>
<proteinExistence type="predicted"/>
<keyword evidence="1" id="KW-0732">Signal</keyword>